<keyword evidence="2" id="KW-0560">Oxidoreductase</keyword>
<evidence type="ECO:0000256" key="1">
    <source>
        <dbReference type="ARBA" id="ARBA00022741"/>
    </source>
</evidence>
<dbReference type="VEuPathDB" id="FungiDB:BO83DRAFT_389974"/>
<accession>A0A317VCH5</accession>
<keyword evidence="1" id="KW-0547">Nucleotide-binding</keyword>
<evidence type="ECO:0000313" key="3">
    <source>
        <dbReference type="EMBL" id="PWY70767.1"/>
    </source>
</evidence>
<dbReference type="Proteomes" id="UP000246171">
    <property type="component" value="Unassembled WGS sequence"/>
</dbReference>
<evidence type="ECO:0000256" key="2">
    <source>
        <dbReference type="ARBA" id="ARBA00023002"/>
    </source>
</evidence>
<dbReference type="RefSeq" id="XP_025387104.1">
    <property type="nucleotide sequence ID" value="XM_025532830.1"/>
</dbReference>
<keyword evidence="4" id="KW-1185">Reference proteome</keyword>
<proteinExistence type="predicted"/>
<evidence type="ECO:0000313" key="4">
    <source>
        <dbReference type="Proteomes" id="UP000246171"/>
    </source>
</evidence>
<dbReference type="Gene3D" id="3.40.50.720">
    <property type="entry name" value="NAD(P)-binding Rossmann-like Domain"/>
    <property type="match status" value="1"/>
</dbReference>
<evidence type="ECO:0008006" key="5">
    <source>
        <dbReference type="Google" id="ProtNLM"/>
    </source>
</evidence>
<dbReference type="InterPro" id="IPR036291">
    <property type="entry name" value="NAD(P)-bd_dom_sf"/>
</dbReference>
<dbReference type="GO" id="GO:0000166">
    <property type="term" value="F:nucleotide binding"/>
    <property type="evidence" value="ECO:0007669"/>
    <property type="project" value="UniProtKB-KW"/>
</dbReference>
<reference evidence="3" key="1">
    <citation type="submission" date="2016-12" db="EMBL/GenBank/DDBJ databases">
        <title>The genomes of Aspergillus section Nigri reveals drivers in fungal speciation.</title>
        <authorList>
            <consortium name="DOE Joint Genome Institute"/>
            <person name="Vesth T.C."/>
            <person name="Nybo J."/>
            <person name="Theobald S."/>
            <person name="Brandl J."/>
            <person name="Frisvad J.C."/>
            <person name="Nielsen K.F."/>
            <person name="Lyhne E.K."/>
            <person name="Kogle M.E."/>
            <person name="Kuo A."/>
            <person name="Riley R."/>
            <person name="Clum A."/>
            <person name="Nolan M."/>
            <person name="Lipzen A."/>
            <person name="Salamov A."/>
            <person name="Henrissat B."/>
            <person name="Wiebenga A."/>
            <person name="De vries R.P."/>
            <person name="Grigoriev I.V."/>
            <person name="Mortensen U.H."/>
            <person name="Andersen M.R."/>
            <person name="Baker S.E."/>
        </authorList>
    </citation>
    <scope>NUCLEOTIDE SEQUENCE</scope>
    <source>
        <strain evidence="3">CBS 122712</strain>
    </source>
</reference>
<dbReference type="EMBL" id="MSFU01000016">
    <property type="protein sequence ID" value="PWY70767.1"/>
    <property type="molecule type" value="Genomic_DNA"/>
</dbReference>
<dbReference type="GeneID" id="37054792"/>
<dbReference type="GO" id="GO:0016651">
    <property type="term" value="F:oxidoreductase activity, acting on NAD(P)H"/>
    <property type="evidence" value="ECO:0007669"/>
    <property type="project" value="InterPro"/>
</dbReference>
<name>A0A317VCH5_ASPEC</name>
<sequence length="216" mass="23481">MVSHPAIIVPALKGPLTIQHVPTWSLPIGKFRSGWNGLRCTNVIATASPKHHQRIKAYGAAHVFDYRDPNITASVLELLASQGHSETSKYGFLIPISKIATQTGSAVATVLPVVISTSTGKDGLRLSPDVTAEAPWASGVRIHPIVAYNYEEIMPTLLAQGAIEPNKQQMVAGETLLDNARKALDIMRSGAVSGERLVWQVWTEEFPEFKRSCCQT</sequence>
<dbReference type="Gene3D" id="3.90.180.10">
    <property type="entry name" value="Medium-chain alcohol dehydrogenases, catalytic domain"/>
    <property type="match status" value="1"/>
</dbReference>
<dbReference type="OrthoDB" id="9992527at2759"/>
<protein>
    <recommendedName>
        <fullName evidence="5">Alcohol dehydrogenase-like C-terminal domain-containing protein</fullName>
    </recommendedName>
</protein>
<dbReference type="PANTHER" id="PTHR45348:SF3">
    <property type="entry name" value="ENOYL REDUCTASE (ER) DOMAIN-CONTAINING PROTEIN"/>
    <property type="match status" value="1"/>
</dbReference>
<dbReference type="AlphaFoldDB" id="A0A317VCH5"/>
<comment type="caution">
    <text evidence="3">The sequence shown here is derived from an EMBL/GenBank/DDBJ whole genome shotgun (WGS) entry which is preliminary data.</text>
</comment>
<organism evidence="3 4">
    <name type="scientific">Aspergillus eucalypticola (strain CBS 122712 / IBT 29274)</name>
    <dbReference type="NCBI Taxonomy" id="1448314"/>
    <lineage>
        <taxon>Eukaryota</taxon>
        <taxon>Fungi</taxon>
        <taxon>Dikarya</taxon>
        <taxon>Ascomycota</taxon>
        <taxon>Pezizomycotina</taxon>
        <taxon>Eurotiomycetes</taxon>
        <taxon>Eurotiomycetidae</taxon>
        <taxon>Eurotiales</taxon>
        <taxon>Aspergillaceae</taxon>
        <taxon>Aspergillus</taxon>
        <taxon>Aspergillus subgen. Circumdati</taxon>
    </lineage>
</organism>
<dbReference type="SUPFAM" id="SSF51735">
    <property type="entry name" value="NAD(P)-binding Rossmann-fold domains"/>
    <property type="match status" value="1"/>
</dbReference>
<dbReference type="PANTHER" id="PTHR45348">
    <property type="entry name" value="HYPOTHETICAL OXIDOREDUCTASE (EUROFUNG)"/>
    <property type="match status" value="1"/>
</dbReference>
<dbReference type="InterPro" id="IPR047122">
    <property type="entry name" value="Trans-enoyl_RdTase-like"/>
</dbReference>
<gene>
    <name evidence="3" type="ORF">BO83DRAFT_389974</name>
</gene>